<protein>
    <submittedName>
        <fullName evidence="1">mRNA interferase</fullName>
    </submittedName>
</protein>
<reference evidence="1 4" key="1">
    <citation type="submission" date="2019-07" db="EMBL/GenBank/DDBJ databases">
        <title>Complete Genome Sequence of Leptotrichia trevisanii Strain JMUB3870.</title>
        <authorList>
            <person name="Watanabe S."/>
            <person name="Cui L."/>
        </authorList>
    </citation>
    <scope>NUCLEOTIDE SEQUENCE [LARGE SCALE GENOMIC DNA]</scope>
    <source>
        <strain evidence="1 4">JMUB3870</strain>
    </source>
</reference>
<dbReference type="GO" id="GO:0006402">
    <property type="term" value="P:mRNA catabolic process"/>
    <property type="evidence" value="ECO:0007669"/>
    <property type="project" value="TreeGrafter"/>
</dbReference>
<dbReference type="GO" id="GO:0003677">
    <property type="term" value="F:DNA binding"/>
    <property type="evidence" value="ECO:0007669"/>
    <property type="project" value="InterPro"/>
</dbReference>
<accession>A0A510K1I9</accession>
<dbReference type="EMBL" id="AP019831">
    <property type="protein sequence ID" value="BBM45492.1"/>
    <property type="molecule type" value="Genomic_DNA"/>
</dbReference>
<evidence type="ECO:0000313" key="4">
    <source>
        <dbReference type="Proteomes" id="UP000422644"/>
    </source>
</evidence>
<keyword evidence="4" id="KW-1185">Reference proteome</keyword>
<gene>
    <name evidence="1" type="ORF">JMUB3870_1611</name>
    <name evidence="2" type="ORF">JMUB3935_1685</name>
</gene>
<dbReference type="STRING" id="1122173.GCA_000482505_00865"/>
<dbReference type="GO" id="GO:0016075">
    <property type="term" value="P:rRNA catabolic process"/>
    <property type="evidence" value="ECO:0007669"/>
    <property type="project" value="TreeGrafter"/>
</dbReference>
<dbReference type="OrthoDB" id="9808744at2"/>
<dbReference type="RefSeq" id="WP_026749315.1">
    <property type="nucleotide sequence ID" value="NZ_AP019831.1"/>
</dbReference>
<dbReference type="InterPro" id="IPR011067">
    <property type="entry name" value="Plasmid_toxin/cell-grow_inhib"/>
</dbReference>
<evidence type="ECO:0000313" key="1">
    <source>
        <dbReference type="EMBL" id="BBM45492.1"/>
    </source>
</evidence>
<name>A0A510K1I9_9FUSO</name>
<dbReference type="Gene3D" id="2.30.30.110">
    <property type="match status" value="1"/>
</dbReference>
<dbReference type="Pfam" id="PF02452">
    <property type="entry name" value="PemK_toxin"/>
    <property type="match status" value="1"/>
</dbReference>
<dbReference type="PANTHER" id="PTHR33988">
    <property type="entry name" value="ENDORIBONUCLEASE MAZF-RELATED"/>
    <property type="match status" value="1"/>
</dbReference>
<dbReference type="GO" id="GO:0004521">
    <property type="term" value="F:RNA endonuclease activity"/>
    <property type="evidence" value="ECO:0007669"/>
    <property type="project" value="TreeGrafter"/>
</dbReference>
<proteinExistence type="predicted"/>
<dbReference type="Proteomes" id="UP000422644">
    <property type="component" value="Chromosome"/>
</dbReference>
<organism evidence="1 4">
    <name type="scientific">Leptotrichia trevisanii</name>
    <dbReference type="NCBI Taxonomy" id="109328"/>
    <lineage>
        <taxon>Bacteria</taxon>
        <taxon>Fusobacteriati</taxon>
        <taxon>Fusobacteriota</taxon>
        <taxon>Fusobacteriia</taxon>
        <taxon>Fusobacteriales</taxon>
        <taxon>Leptotrichiaceae</taxon>
        <taxon>Leptotrichia</taxon>
    </lineage>
</organism>
<dbReference type="Proteomes" id="UP000321378">
    <property type="component" value="Chromosome"/>
</dbReference>
<evidence type="ECO:0000313" key="2">
    <source>
        <dbReference type="EMBL" id="BBM52706.1"/>
    </source>
</evidence>
<dbReference type="InterPro" id="IPR003477">
    <property type="entry name" value="PemK-like"/>
</dbReference>
<reference evidence="2 3" key="2">
    <citation type="submission" date="2019-07" db="EMBL/GenBank/DDBJ databases">
        <title>Complete Genome Sequence of Leptotrichia trevisanii Strain JMUB3935.</title>
        <authorList>
            <person name="Watanabe S."/>
            <person name="Cui L."/>
        </authorList>
    </citation>
    <scope>NUCLEOTIDE SEQUENCE [LARGE SCALE GENOMIC DNA]</scope>
    <source>
        <strain evidence="2 3">JMUB3935</strain>
    </source>
</reference>
<dbReference type="AlphaFoldDB" id="A0A510K1I9"/>
<dbReference type="SUPFAM" id="SSF50118">
    <property type="entry name" value="Cell growth inhibitor/plasmid maintenance toxic component"/>
    <property type="match status" value="1"/>
</dbReference>
<dbReference type="PANTHER" id="PTHR33988:SF3">
    <property type="entry name" value="ENDORIBONUCLEASE TOXIN CHPB-RELATED"/>
    <property type="match status" value="1"/>
</dbReference>
<dbReference type="EMBL" id="AP019840">
    <property type="protein sequence ID" value="BBM52706.1"/>
    <property type="molecule type" value="Genomic_DNA"/>
</dbReference>
<evidence type="ECO:0000313" key="3">
    <source>
        <dbReference type="Proteomes" id="UP000321378"/>
    </source>
</evidence>
<sequence length="109" mass="12310">MVKQGDIIKINFNPQAGHEQAGYRPALVVSNNFFNEKTNLTILCPITNTESDFPLHVGLDERTTTTGFIMCQHIKALDINARPYKFVESVPEDILENVIDIIFSEIEIC</sequence>